<protein>
    <submittedName>
        <fullName evidence="2">Twinkle protein, mitochondrial</fullName>
    </submittedName>
</protein>
<reference evidence="2 3" key="1">
    <citation type="submission" date="2013-11" db="EMBL/GenBank/DDBJ databases">
        <title>Genome sequencing of Stegodyphus mimosarum.</title>
        <authorList>
            <person name="Bechsgaard J."/>
        </authorList>
    </citation>
    <scope>NUCLEOTIDE SEQUENCE [LARGE SCALE GENOMIC DNA]</scope>
</reference>
<dbReference type="OMA" id="KLGEERC"/>
<dbReference type="GO" id="GO:0006264">
    <property type="term" value="P:mitochondrial DNA replication"/>
    <property type="evidence" value="ECO:0007669"/>
    <property type="project" value="TreeGrafter"/>
</dbReference>
<dbReference type="Proteomes" id="UP000054359">
    <property type="component" value="Unassembled WGS sequence"/>
</dbReference>
<accession>A0A087UAJ4</accession>
<dbReference type="GO" id="GO:0005524">
    <property type="term" value="F:ATP binding"/>
    <property type="evidence" value="ECO:0007669"/>
    <property type="project" value="InterPro"/>
</dbReference>
<gene>
    <name evidence="2" type="ORF">X975_02232</name>
</gene>
<dbReference type="InterPro" id="IPR027032">
    <property type="entry name" value="Twinkle-like"/>
</dbReference>
<dbReference type="EMBL" id="KK119009">
    <property type="protein sequence ID" value="KFM74383.1"/>
    <property type="molecule type" value="Genomic_DNA"/>
</dbReference>
<dbReference type="GO" id="GO:0003697">
    <property type="term" value="F:single-stranded DNA binding"/>
    <property type="evidence" value="ECO:0007669"/>
    <property type="project" value="InterPro"/>
</dbReference>
<dbReference type="PANTHER" id="PTHR12873:SF0">
    <property type="entry name" value="TWINKLE MTDNA HELICASE"/>
    <property type="match status" value="1"/>
</dbReference>
<dbReference type="GO" id="GO:0005739">
    <property type="term" value="C:mitochondrion"/>
    <property type="evidence" value="ECO:0007669"/>
    <property type="project" value="TreeGrafter"/>
</dbReference>
<dbReference type="AlphaFoldDB" id="A0A087UAJ4"/>
<feature type="non-terminal residue" evidence="2">
    <location>
        <position position="372"/>
    </location>
</feature>
<evidence type="ECO:0000313" key="3">
    <source>
        <dbReference type="Proteomes" id="UP000054359"/>
    </source>
</evidence>
<dbReference type="InterPro" id="IPR007694">
    <property type="entry name" value="DNA_helicase_DnaB-like_C"/>
</dbReference>
<dbReference type="PROSITE" id="PS51199">
    <property type="entry name" value="SF4_HELICASE"/>
    <property type="match status" value="1"/>
</dbReference>
<proteinExistence type="predicted"/>
<dbReference type="PANTHER" id="PTHR12873">
    <property type="entry name" value="T7-LIKE MITOCHONDRIAL DNA HELICASE"/>
    <property type="match status" value="1"/>
</dbReference>
<dbReference type="OrthoDB" id="275278at2759"/>
<dbReference type="SUPFAM" id="SSF52540">
    <property type="entry name" value="P-loop containing nucleoside triphosphate hydrolases"/>
    <property type="match status" value="1"/>
</dbReference>
<dbReference type="STRING" id="407821.A0A087UAJ4"/>
<dbReference type="Gene3D" id="3.40.50.300">
    <property type="entry name" value="P-loop containing nucleotide triphosphate hydrolases"/>
    <property type="match status" value="1"/>
</dbReference>
<sequence>MKTMLFPFDSLSREFSALQSISYKNDDDGERVVSDIKPTLNDPALFGWSLVGSSERVVVVTSDPLDAIAVNQETDLPVISLPYDFKNFSPDILSALKPFAKVIFWLKPHLHDWETHKILGNHLGKSAFFIRPSDFQCALLSLQNDFNLRHILQEAYPMHDEDLETFDSYVGEILEELTGYEKSVGLKWKRFFVLNELLKGHRRGELTIFSGQTGTGKTTFMSEYSLDLCAQGRPTLWASFEISNVRLMKTMLLQYSRCPLSENIDEFDYWSEEFRKLPMFFLNFHGPRSLKKILKAMTNAVIVYDVQHVIVDNLQFMMNMEDYHSSLDQYRRQDQIYSAFRDFASRLNCHVTLVIHPRKEPEYSELNNTSIS</sequence>
<evidence type="ECO:0000313" key="2">
    <source>
        <dbReference type="EMBL" id="KFM74383.1"/>
    </source>
</evidence>
<dbReference type="InterPro" id="IPR027417">
    <property type="entry name" value="P-loop_NTPase"/>
</dbReference>
<dbReference type="Pfam" id="PF13481">
    <property type="entry name" value="AAA_25"/>
    <property type="match status" value="1"/>
</dbReference>
<dbReference type="GO" id="GO:0043139">
    <property type="term" value="F:5'-3' DNA helicase activity"/>
    <property type="evidence" value="ECO:0007669"/>
    <property type="project" value="InterPro"/>
</dbReference>
<organism evidence="2 3">
    <name type="scientific">Stegodyphus mimosarum</name>
    <name type="common">African social velvet spider</name>
    <dbReference type="NCBI Taxonomy" id="407821"/>
    <lineage>
        <taxon>Eukaryota</taxon>
        <taxon>Metazoa</taxon>
        <taxon>Ecdysozoa</taxon>
        <taxon>Arthropoda</taxon>
        <taxon>Chelicerata</taxon>
        <taxon>Arachnida</taxon>
        <taxon>Araneae</taxon>
        <taxon>Araneomorphae</taxon>
        <taxon>Entelegynae</taxon>
        <taxon>Eresoidea</taxon>
        <taxon>Eresidae</taxon>
        <taxon>Stegodyphus</taxon>
    </lineage>
</organism>
<keyword evidence="3" id="KW-1185">Reference proteome</keyword>
<name>A0A087UAJ4_STEMI</name>
<evidence type="ECO:0000259" key="1">
    <source>
        <dbReference type="PROSITE" id="PS51199"/>
    </source>
</evidence>
<feature type="domain" description="SF4 helicase" evidence="1">
    <location>
        <begin position="180"/>
        <end position="372"/>
    </location>
</feature>